<dbReference type="GO" id="GO:0016592">
    <property type="term" value="C:mediator complex"/>
    <property type="evidence" value="ECO:0007669"/>
    <property type="project" value="InterPro"/>
</dbReference>
<comment type="similarity">
    <text evidence="2">Belongs to the Mediator complex subunit 6 family.</text>
</comment>
<evidence type="ECO:0000256" key="5">
    <source>
        <dbReference type="ARBA" id="ARBA00023242"/>
    </source>
</evidence>
<dbReference type="InterPro" id="IPR012677">
    <property type="entry name" value="Nucleotide-bd_a/b_plait_sf"/>
</dbReference>
<evidence type="ECO:0000313" key="6">
    <source>
        <dbReference type="EMBL" id="OAF71437.1"/>
    </source>
</evidence>
<keyword evidence="4" id="KW-0804">Transcription</keyword>
<dbReference type="SUPFAM" id="SSF54928">
    <property type="entry name" value="RNA-binding domain, RBD"/>
    <property type="match status" value="1"/>
</dbReference>
<name>A0A177BAU2_9BILA</name>
<organism evidence="6 7">
    <name type="scientific">Intoshia linei</name>
    <dbReference type="NCBI Taxonomy" id="1819745"/>
    <lineage>
        <taxon>Eukaryota</taxon>
        <taxon>Metazoa</taxon>
        <taxon>Spiralia</taxon>
        <taxon>Lophotrochozoa</taxon>
        <taxon>Mesozoa</taxon>
        <taxon>Orthonectida</taxon>
        <taxon>Rhopaluridae</taxon>
        <taxon>Intoshia</taxon>
    </lineage>
</organism>
<proteinExistence type="inferred from homology"/>
<keyword evidence="3" id="KW-0805">Transcription regulation</keyword>
<keyword evidence="7" id="KW-1185">Reference proteome</keyword>
<evidence type="ECO:0000256" key="2">
    <source>
        <dbReference type="ARBA" id="ARBA00007526"/>
    </source>
</evidence>
<protein>
    <submittedName>
        <fullName evidence="6">Mediator complex subunit 6</fullName>
    </submittedName>
</protein>
<dbReference type="OrthoDB" id="344220at2759"/>
<dbReference type="AlphaFoldDB" id="A0A177BAU2"/>
<dbReference type="Pfam" id="PF04934">
    <property type="entry name" value="Med6"/>
    <property type="match status" value="1"/>
</dbReference>
<accession>A0A177BAU2</accession>
<dbReference type="GO" id="GO:0003712">
    <property type="term" value="F:transcription coregulator activity"/>
    <property type="evidence" value="ECO:0007669"/>
    <property type="project" value="InterPro"/>
</dbReference>
<dbReference type="Gene3D" id="3.10.450.580">
    <property type="entry name" value="Mediator complex, subunit Med6"/>
    <property type="match status" value="1"/>
</dbReference>
<dbReference type="InterPro" id="IPR035979">
    <property type="entry name" value="RBD_domain_sf"/>
</dbReference>
<dbReference type="Gene3D" id="3.30.70.330">
    <property type="match status" value="1"/>
</dbReference>
<dbReference type="PANTHER" id="PTHR13104">
    <property type="entry name" value="MED-6-RELATED"/>
    <property type="match status" value="1"/>
</dbReference>
<gene>
    <name evidence="6" type="ORF">A3Q56_00783</name>
</gene>
<comment type="caution">
    <text evidence="6">The sequence shown here is derived from an EMBL/GenBank/DDBJ whole genome shotgun (WGS) entry which is preliminary data.</text>
</comment>
<evidence type="ECO:0000256" key="4">
    <source>
        <dbReference type="ARBA" id="ARBA00023163"/>
    </source>
</evidence>
<dbReference type="InterPro" id="IPR038566">
    <property type="entry name" value="Mediator_Med6_sf"/>
</dbReference>
<evidence type="ECO:0000256" key="3">
    <source>
        <dbReference type="ARBA" id="ARBA00023015"/>
    </source>
</evidence>
<dbReference type="InterPro" id="IPR007018">
    <property type="entry name" value="Mediator_Med6"/>
</dbReference>
<dbReference type="EMBL" id="LWCA01000051">
    <property type="protein sequence ID" value="OAF71437.1"/>
    <property type="molecule type" value="Genomic_DNA"/>
</dbReference>
<dbReference type="GO" id="GO:0006357">
    <property type="term" value="P:regulation of transcription by RNA polymerase II"/>
    <property type="evidence" value="ECO:0007669"/>
    <property type="project" value="InterPro"/>
</dbReference>
<sequence>MNNLEISLNNCRSVRLKLRYNHQPSTTGIGNYLSKYGEVHGIIIHQNEEYKASVYMKNVHHADDIIPRINNEQLMGQSITASNFKPQNLVRIYVHKRIHRMSVIRFAASFGVLQSVDEEPTHRFDRISYLISFEVKNKQLSFYDRIHCNNVYAYDSHIPVMAEIVPNFENSSVCDSDFVIKTVDHNEDIVVTWHTLFDKYQRLNQNLQVEFLKETDNLKTFISNQNEDQIRLEKKKLSISWSDSSWPHVLSKYNVMDYFSQLSNPFYDKTCNNQILKMQRLEANNLVNMIGLEYMCVFDQEPILFIIRKQYRKSPHEIQSISSYYICAGTVYESPDLMTLYISRLITASYNLRKAFEEVQNYSKYDDDTIEKEKNKTKNVGSYFMRKRTDVILTNLSHIFPMDQDKNQENVHNN</sequence>
<reference evidence="6 7" key="1">
    <citation type="submission" date="2016-04" db="EMBL/GenBank/DDBJ databases">
        <title>The genome of Intoshia linei affirms orthonectids as highly simplified spiralians.</title>
        <authorList>
            <person name="Mikhailov K.V."/>
            <person name="Slusarev G.S."/>
            <person name="Nikitin M.A."/>
            <person name="Logacheva M.D."/>
            <person name="Penin A."/>
            <person name="Aleoshin V."/>
            <person name="Panchin Y.V."/>
        </authorList>
    </citation>
    <scope>NUCLEOTIDE SEQUENCE [LARGE SCALE GENOMIC DNA]</scope>
    <source>
        <strain evidence="6">Intl2013</strain>
        <tissue evidence="6">Whole animal</tissue>
    </source>
</reference>
<dbReference type="Proteomes" id="UP000078046">
    <property type="component" value="Unassembled WGS sequence"/>
</dbReference>
<keyword evidence="5" id="KW-0539">Nucleus</keyword>
<evidence type="ECO:0000313" key="7">
    <source>
        <dbReference type="Proteomes" id="UP000078046"/>
    </source>
</evidence>
<dbReference type="GO" id="GO:0003676">
    <property type="term" value="F:nucleic acid binding"/>
    <property type="evidence" value="ECO:0007669"/>
    <property type="project" value="InterPro"/>
</dbReference>
<evidence type="ECO:0000256" key="1">
    <source>
        <dbReference type="ARBA" id="ARBA00004123"/>
    </source>
</evidence>
<comment type="subcellular location">
    <subcellularLocation>
        <location evidence="1">Nucleus</location>
    </subcellularLocation>
</comment>